<dbReference type="InterPro" id="IPR006056">
    <property type="entry name" value="RidA"/>
</dbReference>
<dbReference type="GO" id="GO:0019239">
    <property type="term" value="F:deaminase activity"/>
    <property type="evidence" value="ECO:0007669"/>
    <property type="project" value="TreeGrafter"/>
</dbReference>
<dbReference type="AlphaFoldDB" id="A9DKP0"/>
<dbReference type="OrthoDB" id="9803101at2"/>
<comment type="similarity">
    <text evidence="1">Belongs to the RutC family.</text>
</comment>
<dbReference type="eggNOG" id="COG0251">
    <property type="taxonomic scope" value="Bacteria"/>
</dbReference>
<protein>
    <submittedName>
        <fullName evidence="3">Putative endoribonuclease with L-PSP Domain</fullName>
    </submittedName>
</protein>
<name>A9DKP0_9FLAO</name>
<accession>A9DKP0</accession>
<comment type="caution">
    <text evidence="3">The sequence shown here is derived from an EMBL/GenBank/DDBJ whole genome shotgun (WGS) entry which is preliminary data.</text>
</comment>
<dbReference type="STRING" id="391587.KAOT1_14157"/>
<proteinExistence type="inferred from homology"/>
<dbReference type="SUPFAM" id="SSF55298">
    <property type="entry name" value="YjgF-like"/>
    <property type="match status" value="1"/>
</dbReference>
<feature type="chain" id="PRO_5002736605" evidence="2">
    <location>
        <begin position="24"/>
        <end position="159"/>
    </location>
</feature>
<dbReference type="Gene3D" id="3.30.1330.40">
    <property type="entry name" value="RutC-like"/>
    <property type="match status" value="1"/>
</dbReference>
<organism evidence="3 4">
    <name type="scientific">Kordia algicida OT-1</name>
    <dbReference type="NCBI Taxonomy" id="391587"/>
    <lineage>
        <taxon>Bacteria</taxon>
        <taxon>Pseudomonadati</taxon>
        <taxon>Bacteroidota</taxon>
        <taxon>Flavobacteriia</taxon>
        <taxon>Flavobacteriales</taxon>
        <taxon>Flavobacteriaceae</taxon>
        <taxon>Kordia</taxon>
    </lineage>
</organism>
<reference evidence="3 4" key="1">
    <citation type="journal article" date="2011" name="J. Bacteriol.">
        <title>Genome sequence of the algicidal bacterium Kordia algicida OT-1.</title>
        <authorList>
            <person name="Lee H.S."/>
            <person name="Kang S.G."/>
            <person name="Kwon K.K."/>
            <person name="Lee J.H."/>
            <person name="Kim S.J."/>
        </authorList>
    </citation>
    <scope>NUCLEOTIDE SEQUENCE [LARGE SCALE GENOMIC DNA]</scope>
    <source>
        <strain evidence="3 4">OT-1</strain>
    </source>
</reference>
<dbReference type="Proteomes" id="UP000002945">
    <property type="component" value="Unassembled WGS sequence"/>
</dbReference>
<dbReference type="InterPro" id="IPR035959">
    <property type="entry name" value="RutC-like_sf"/>
</dbReference>
<dbReference type="PANTHER" id="PTHR11803:SF58">
    <property type="entry name" value="PROTEIN HMF1-RELATED"/>
    <property type="match status" value="1"/>
</dbReference>
<sequence>MKIIFSLCSVLLLCLVSCQTSNNNDNNNTNDNKSNDITFHASHLAERQNTPFSAAVETENLLFLSGQIGKDHKKGMLVAGGIKAETKQAIENIKAVLAQHNSSLDRVVKCTVILADINDFKDFNSVYVQYFPNKPARTTFAAGGLAIGAKIEIDVIAAK</sequence>
<dbReference type="PANTHER" id="PTHR11803">
    <property type="entry name" value="2-IMINOBUTANOATE/2-IMINOPROPANOATE DEAMINASE RIDA"/>
    <property type="match status" value="1"/>
</dbReference>
<gene>
    <name evidence="3" type="ORF">KAOT1_14157</name>
</gene>
<dbReference type="RefSeq" id="WP_007095380.1">
    <property type="nucleotide sequence ID" value="NZ_CP142125.1"/>
</dbReference>
<dbReference type="Pfam" id="PF01042">
    <property type="entry name" value="Ribonuc_L-PSP"/>
    <property type="match status" value="1"/>
</dbReference>
<evidence type="ECO:0000313" key="3">
    <source>
        <dbReference type="EMBL" id="EDP98367.1"/>
    </source>
</evidence>
<evidence type="ECO:0000256" key="2">
    <source>
        <dbReference type="SAM" id="SignalP"/>
    </source>
</evidence>
<dbReference type="FunFam" id="3.30.1330.40:FF:000001">
    <property type="entry name" value="L-PSP family endoribonuclease"/>
    <property type="match status" value="1"/>
</dbReference>
<dbReference type="GO" id="GO:0005829">
    <property type="term" value="C:cytosol"/>
    <property type="evidence" value="ECO:0007669"/>
    <property type="project" value="TreeGrafter"/>
</dbReference>
<dbReference type="EMBL" id="ABIB01000001">
    <property type="protein sequence ID" value="EDP98367.1"/>
    <property type="molecule type" value="Genomic_DNA"/>
</dbReference>
<feature type="signal peptide" evidence="2">
    <location>
        <begin position="1"/>
        <end position="23"/>
    </location>
</feature>
<dbReference type="InterPro" id="IPR006175">
    <property type="entry name" value="YjgF/YER057c/UK114"/>
</dbReference>
<evidence type="ECO:0000313" key="4">
    <source>
        <dbReference type="Proteomes" id="UP000002945"/>
    </source>
</evidence>
<dbReference type="NCBIfam" id="TIGR00004">
    <property type="entry name" value="Rid family detoxifying hydrolase"/>
    <property type="match status" value="1"/>
</dbReference>
<dbReference type="HOGENOM" id="CLU_100715_7_3_10"/>
<keyword evidence="2" id="KW-0732">Signal</keyword>
<keyword evidence="4" id="KW-1185">Reference proteome</keyword>
<dbReference type="CDD" id="cd00448">
    <property type="entry name" value="YjgF_YER057c_UK114_family"/>
    <property type="match status" value="1"/>
</dbReference>
<evidence type="ECO:0000256" key="1">
    <source>
        <dbReference type="ARBA" id="ARBA00010552"/>
    </source>
</evidence>